<keyword evidence="9" id="KW-1185">Reference proteome</keyword>
<keyword evidence="2" id="KW-0964">Secreted</keyword>
<dbReference type="CDD" id="cd00087">
    <property type="entry name" value="FReD"/>
    <property type="match status" value="1"/>
</dbReference>
<keyword evidence="5" id="KW-1015">Disulfide bond</keyword>
<dbReference type="PROSITE" id="PS51406">
    <property type="entry name" value="FIBRINOGEN_C_2"/>
    <property type="match status" value="1"/>
</dbReference>
<reference evidence="8" key="2">
    <citation type="submission" date="2020-11" db="EMBL/GenBank/DDBJ databases">
        <authorList>
            <person name="McCartney M.A."/>
            <person name="Auch B."/>
            <person name="Kono T."/>
            <person name="Mallez S."/>
            <person name="Becker A."/>
            <person name="Gohl D.M."/>
            <person name="Silverstein K.A.T."/>
            <person name="Koren S."/>
            <person name="Bechman K.B."/>
            <person name="Herman A."/>
            <person name="Abrahante J.E."/>
            <person name="Garbe J."/>
        </authorList>
    </citation>
    <scope>NUCLEOTIDE SEQUENCE</scope>
    <source>
        <strain evidence="8">Duluth1</strain>
        <tissue evidence="8">Whole animal</tissue>
    </source>
</reference>
<dbReference type="AlphaFoldDB" id="A0A9D4RXT6"/>
<dbReference type="Proteomes" id="UP000828390">
    <property type="component" value="Unassembled WGS sequence"/>
</dbReference>
<dbReference type="SUPFAM" id="SSF56496">
    <property type="entry name" value="Fibrinogen C-terminal domain-like"/>
    <property type="match status" value="1"/>
</dbReference>
<dbReference type="FunFam" id="3.90.215.10:FF:000001">
    <property type="entry name" value="Tenascin isoform 1"/>
    <property type="match status" value="1"/>
</dbReference>
<comment type="caution">
    <text evidence="8">The sequence shown here is derived from an EMBL/GenBank/DDBJ whole genome shotgun (WGS) entry which is preliminary data.</text>
</comment>
<evidence type="ECO:0000256" key="3">
    <source>
        <dbReference type="ARBA" id="ARBA00022729"/>
    </source>
</evidence>
<reference evidence="8" key="1">
    <citation type="journal article" date="2019" name="bioRxiv">
        <title>The Genome of the Zebra Mussel, Dreissena polymorpha: A Resource for Invasive Species Research.</title>
        <authorList>
            <person name="McCartney M.A."/>
            <person name="Auch B."/>
            <person name="Kono T."/>
            <person name="Mallez S."/>
            <person name="Zhang Y."/>
            <person name="Obille A."/>
            <person name="Becker A."/>
            <person name="Abrahante J.E."/>
            <person name="Garbe J."/>
            <person name="Badalamenti J.P."/>
            <person name="Herman A."/>
            <person name="Mangelson H."/>
            <person name="Liachko I."/>
            <person name="Sullivan S."/>
            <person name="Sone E.D."/>
            <person name="Koren S."/>
            <person name="Silverstein K.A.T."/>
            <person name="Beckman K.B."/>
            <person name="Gohl D.M."/>
        </authorList>
    </citation>
    <scope>NUCLEOTIDE SEQUENCE</scope>
    <source>
        <strain evidence="8">Duluth1</strain>
        <tissue evidence="8">Whole animal</tissue>
    </source>
</reference>
<protein>
    <recommendedName>
        <fullName evidence="7">Fibrinogen C-terminal domain-containing protein</fullName>
    </recommendedName>
</protein>
<dbReference type="PANTHER" id="PTHR47221">
    <property type="entry name" value="FIBRINOGEN ALPHA CHAIN"/>
    <property type="match status" value="1"/>
</dbReference>
<evidence type="ECO:0000256" key="2">
    <source>
        <dbReference type="ARBA" id="ARBA00022525"/>
    </source>
</evidence>
<accession>A0A9D4RXT6</accession>
<dbReference type="Gene3D" id="3.90.215.10">
    <property type="entry name" value="Gamma Fibrinogen, chain A, domain 1"/>
    <property type="match status" value="1"/>
</dbReference>
<keyword evidence="6" id="KW-0325">Glycoprotein</keyword>
<proteinExistence type="predicted"/>
<name>A0A9D4RXT6_DREPO</name>
<dbReference type="InterPro" id="IPR036056">
    <property type="entry name" value="Fibrinogen-like_C"/>
</dbReference>
<evidence type="ECO:0000313" key="8">
    <source>
        <dbReference type="EMBL" id="KAH3884984.1"/>
    </source>
</evidence>
<dbReference type="EMBL" id="JAIWYP010000001">
    <property type="protein sequence ID" value="KAH3884984.1"/>
    <property type="molecule type" value="Genomic_DNA"/>
</dbReference>
<evidence type="ECO:0000256" key="5">
    <source>
        <dbReference type="ARBA" id="ARBA00023157"/>
    </source>
</evidence>
<organism evidence="8 9">
    <name type="scientific">Dreissena polymorpha</name>
    <name type="common">Zebra mussel</name>
    <name type="synonym">Mytilus polymorpha</name>
    <dbReference type="NCBI Taxonomy" id="45954"/>
    <lineage>
        <taxon>Eukaryota</taxon>
        <taxon>Metazoa</taxon>
        <taxon>Spiralia</taxon>
        <taxon>Lophotrochozoa</taxon>
        <taxon>Mollusca</taxon>
        <taxon>Bivalvia</taxon>
        <taxon>Autobranchia</taxon>
        <taxon>Heteroconchia</taxon>
        <taxon>Euheterodonta</taxon>
        <taxon>Imparidentia</taxon>
        <taxon>Neoheterodontei</taxon>
        <taxon>Myida</taxon>
        <taxon>Dreissenoidea</taxon>
        <taxon>Dreissenidae</taxon>
        <taxon>Dreissena</taxon>
    </lineage>
</organism>
<dbReference type="SMART" id="SM00186">
    <property type="entry name" value="FBG"/>
    <property type="match status" value="1"/>
</dbReference>
<dbReference type="PANTHER" id="PTHR47221:SF6">
    <property type="entry name" value="FIBRINOGEN ALPHA CHAIN"/>
    <property type="match status" value="1"/>
</dbReference>
<dbReference type="InterPro" id="IPR037579">
    <property type="entry name" value="FIB_ANG-like"/>
</dbReference>
<sequence>MERRMVEEIYLMRAEFKVDLESMRNISDMVSAAVAWNRNPGEDGMSTATYAHSETHIREQLELLKRGLSVEKRFSRSVESQLKWLTESEIQRNRLLNEAANRTALNIESLITTVNGFSSVKNDVNDIRTIMESRQEKEVNEKESAFTDCLDLLRHGYTTNGVYSIHPTSLWRPLKVYCDQTTAGGGWTVIQRRQDGSEDFNRHWIDYAYGFGSLQGEFWLGNEFIHRLTTAVPNELRIELEDFENDFRLATYGQFAVGPYSDLDRSSIKFFTGNVTDSFSSHNDWQFSTTDNGPSKSCSVSHKGGFWYGSCHTVNINGLYLKGQHTSYADGVNWYGFRGFHYSLKFTEMKIRPH</sequence>
<keyword evidence="4" id="KW-0175">Coiled coil</keyword>
<evidence type="ECO:0000256" key="1">
    <source>
        <dbReference type="ARBA" id="ARBA00004613"/>
    </source>
</evidence>
<keyword evidence="3" id="KW-0732">Signal</keyword>
<dbReference type="GO" id="GO:0005576">
    <property type="term" value="C:extracellular region"/>
    <property type="evidence" value="ECO:0007669"/>
    <property type="project" value="UniProtKB-SubCell"/>
</dbReference>
<gene>
    <name evidence="8" type="ORF">DPMN_008971</name>
</gene>
<evidence type="ECO:0000259" key="7">
    <source>
        <dbReference type="PROSITE" id="PS51406"/>
    </source>
</evidence>
<comment type="subcellular location">
    <subcellularLocation>
        <location evidence="1">Secreted</location>
    </subcellularLocation>
</comment>
<dbReference type="InterPro" id="IPR002181">
    <property type="entry name" value="Fibrinogen_a/b/g_C_dom"/>
</dbReference>
<dbReference type="Pfam" id="PF00147">
    <property type="entry name" value="Fibrinogen_C"/>
    <property type="match status" value="1"/>
</dbReference>
<evidence type="ECO:0000256" key="4">
    <source>
        <dbReference type="ARBA" id="ARBA00023054"/>
    </source>
</evidence>
<evidence type="ECO:0000256" key="6">
    <source>
        <dbReference type="ARBA" id="ARBA00023180"/>
    </source>
</evidence>
<evidence type="ECO:0000313" key="9">
    <source>
        <dbReference type="Proteomes" id="UP000828390"/>
    </source>
</evidence>
<dbReference type="InterPro" id="IPR014716">
    <property type="entry name" value="Fibrinogen_a/b/g_C_1"/>
</dbReference>
<feature type="domain" description="Fibrinogen C-terminal" evidence="7">
    <location>
        <begin position="140"/>
        <end position="354"/>
    </location>
</feature>
<dbReference type="NCBIfam" id="NF040941">
    <property type="entry name" value="GGGWT_bact"/>
    <property type="match status" value="1"/>
</dbReference>